<dbReference type="RefSeq" id="WP_264307893.1">
    <property type="nucleotide sequence ID" value="NZ_CP109635.1"/>
</dbReference>
<dbReference type="Proteomes" id="UP001164042">
    <property type="component" value="Chromosome"/>
</dbReference>
<evidence type="ECO:0000313" key="5">
    <source>
        <dbReference type="Proteomes" id="UP001164042"/>
    </source>
</evidence>
<dbReference type="SUPFAM" id="SSF52833">
    <property type="entry name" value="Thioredoxin-like"/>
    <property type="match status" value="1"/>
</dbReference>
<dbReference type="PROSITE" id="PS51353">
    <property type="entry name" value="ARSC"/>
    <property type="match status" value="1"/>
</dbReference>
<dbReference type="PANTHER" id="PTHR30041">
    <property type="entry name" value="ARSENATE REDUCTASE"/>
    <property type="match status" value="1"/>
</dbReference>
<comment type="similarity">
    <text evidence="3">Belongs to the ArsC family.</text>
</comment>
<reference evidence="4" key="1">
    <citation type="submission" date="2022-10" db="EMBL/GenBank/DDBJ databases">
        <title>Genome assembly of Lactococcus garvieae isolates from cricket gut.</title>
        <authorList>
            <person name="Luecke A.R."/>
            <person name="Brown A.M.V."/>
            <person name="Wakeman C.A."/>
        </authorList>
    </citation>
    <scope>NUCLEOTIDE SEQUENCE</scope>
    <source>
        <strain evidence="4">Alexii-11_2</strain>
    </source>
</reference>
<evidence type="ECO:0000256" key="3">
    <source>
        <dbReference type="PROSITE-ProRule" id="PRU01282"/>
    </source>
</evidence>
<dbReference type="NCBIfam" id="TIGR01617">
    <property type="entry name" value="arsC_related"/>
    <property type="match status" value="1"/>
</dbReference>
<gene>
    <name evidence="4" type="ORF">OF801_07615</name>
</gene>
<dbReference type="InterPro" id="IPR006504">
    <property type="entry name" value="Tscrpt_reg_Spx/MgsR"/>
</dbReference>
<dbReference type="PANTHER" id="PTHR30041:SF7">
    <property type="entry name" value="GLOBAL TRANSCRIPTIONAL REGULATOR SPX"/>
    <property type="match status" value="1"/>
</dbReference>
<evidence type="ECO:0000256" key="1">
    <source>
        <dbReference type="ARBA" id="ARBA00023157"/>
    </source>
</evidence>
<proteinExistence type="inferred from homology"/>
<dbReference type="EMBL" id="CP109635">
    <property type="protein sequence ID" value="UYT09839.1"/>
    <property type="molecule type" value="Genomic_DNA"/>
</dbReference>
<dbReference type="InterPro" id="IPR006660">
    <property type="entry name" value="Arsenate_reductase-like"/>
</dbReference>
<name>A0AA46YSM7_9LACT</name>
<keyword evidence="1" id="KW-1015">Disulfide bond</keyword>
<dbReference type="Gene3D" id="3.40.30.10">
    <property type="entry name" value="Glutaredoxin"/>
    <property type="match status" value="1"/>
</dbReference>
<organism evidence="4 5">
    <name type="scientific">Lactococcus garvieae</name>
    <dbReference type="NCBI Taxonomy" id="1363"/>
    <lineage>
        <taxon>Bacteria</taxon>
        <taxon>Bacillati</taxon>
        <taxon>Bacillota</taxon>
        <taxon>Bacilli</taxon>
        <taxon>Lactobacillales</taxon>
        <taxon>Streptococcaceae</taxon>
        <taxon>Lactococcus</taxon>
    </lineage>
</organism>
<protein>
    <submittedName>
        <fullName evidence="4">Spx/MgsR family RNA polymerase-binding regulatory protein</fullName>
    </submittedName>
</protein>
<dbReference type="InterPro" id="IPR036249">
    <property type="entry name" value="Thioredoxin-like_sf"/>
</dbReference>
<accession>A0AA46YSM7</accession>
<keyword evidence="2" id="KW-0676">Redox-active center</keyword>
<sequence>MIKLYSVNHCYSSRRAKEWMLYHNIPFNEVNVAQDELSTSEILYILSLTENGIDDILLERSDTYKKYRQLFEESPLRAIILFVKKHRTIIRTPLIVDQNKLLVGFTEGKASMFLPRIHKNIYLQLNTQNLYEIQDRAISE</sequence>
<evidence type="ECO:0000256" key="2">
    <source>
        <dbReference type="ARBA" id="ARBA00023284"/>
    </source>
</evidence>
<dbReference type="AlphaFoldDB" id="A0AA46YSM7"/>
<evidence type="ECO:0000313" key="4">
    <source>
        <dbReference type="EMBL" id="UYT09839.1"/>
    </source>
</evidence>
<dbReference type="Pfam" id="PF03960">
    <property type="entry name" value="ArsC"/>
    <property type="match status" value="1"/>
</dbReference>